<dbReference type="STRING" id="1121131.SAMN02745229_01465"/>
<dbReference type="GeneID" id="89508616"/>
<keyword evidence="3" id="KW-0808">Transferase</keyword>
<protein>
    <submittedName>
        <fullName evidence="3">Ser/Thr protein kinase RdoA involved in Cpx stress response, MazF antagonist</fullName>
    </submittedName>
</protein>
<evidence type="ECO:0000259" key="2">
    <source>
        <dbReference type="Pfam" id="PF01636"/>
    </source>
</evidence>
<evidence type="ECO:0000256" key="1">
    <source>
        <dbReference type="ARBA" id="ARBA00038240"/>
    </source>
</evidence>
<dbReference type="Proteomes" id="UP000184278">
    <property type="component" value="Unassembled WGS sequence"/>
</dbReference>
<evidence type="ECO:0000313" key="4">
    <source>
        <dbReference type="Proteomes" id="UP000184278"/>
    </source>
</evidence>
<dbReference type="OrthoDB" id="4030632at2"/>
<dbReference type="GO" id="GO:0009088">
    <property type="term" value="P:threonine biosynthetic process"/>
    <property type="evidence" value="ECO:0007669"/>
    <property type="project" value="TreeGrafter"/>
</dbReference>
<evidence type="ECO:0000313" key="3">
    <source>
        <dbReference type="EMBL" id="SHI11093.1"/>
    </source>
</evidence>
<comment type="similarity">
    <text evidence="1">Belongs to the pseudomonas-type ThrB family.</text>
</comment>
<dbReference type="RefSeq" id="WP_073386704.1">
    <property type="nucleotide sequence ID" value="NZ_FQXK01000011.1"/>
</dbReference>
<dbReference type="SUPFAM" id="SSF56112">
    <property type="entry name" value="Protein kinase-like (PK-like)"/>
    <property type="match status" value="1"/>
</dbReference>
<keyword evidence="4" id="KW-1185">Reference proteome</keyword>
<dbReference type="Pfam" id="PF01636">
    <property type="entry name" value="APH"/>
    <property type="match status" value="1"/>
</dbReference>
<proteinExistence type="inferred from homology"/>
<reference evidence="4" key="1">
    <citation type="submission" date="2016-11" db="EMBL/GenBank/DDBJ databases">
        <authorList>
            <person name="Varghese N."/>
            <person name="Submissions S."/>
        </authorList>
    </citation>
    <scope>NUCLEOTIDE SEQUENCE [LARGE SCALE GENOMIC DNA]</scope>
    <source>
        <strain evidence="4">DSM 3071</strain>
    </source>
</reference>
<dbReference type="Gene3D" id="3.90.1200.10">
    <property type="match status" value="1"/>
</dbReference>
<name>A0A1M5YHW1_BUTFI</name>
<dbReference type="PANTHER" id="PTHR21064:SF6">
    <property type="entry name" value="AMINOGLYCOSIDE PHOSPHOTRANSFERASE DOMAIN-CONTAINING PROTEIN"/>
    <property type="match status" value="1"/>
</dbReference>
<dbReference type="PANTHER" id="PTHR21064">
    <property type="entry name" value="AMINOGLYCOSIDE PHOSPHOTRANSFERASE DOMAIN-CONTAINING PROTEIN-RELATED"/>
    <property type="match status" value="1"/>
</dbReference>
<gene>
    <name evidence="3" type="ORF">SAMN02745229_01465</name>
</gene>
<dbReference type="EMBL" id="FQXK01000011">
    <property type="protein sequence ID" value="SHI11093.1"/>
    <property type="molecule type" value="Genomic_DNA"/>
</dbReference>
<dbReference type="AlphaFoldDB" id="A0A1M5YHW1"/>
<sequence>MKRKSVNPTYSMCVQPAFIIGTKNEDGTDNAKKLYDLKEHELSQIPGHEGGRNLVYICVKRGEPEYVLRIGGAEGRKAEDYLAEAEFVHYLAEGGAPVVDVIPSINGKLVESFSQDGKDYFVMLFSYAKGMLISDNGYRYRDGAPLEEYFYNTGKALGAIHRLSKVYKPVNRRFEFFDKYNREYIDELIPDEYEELKKEIKEHLELFHGLPVNERVYGLVHFDFSDGNYHIDMNTGDITVFDFDNCMYCWYMFDLANLWIHGTGWFQNEPDPEKRMAGMKGYFDTVLDGYRSETDISDEELSKLQLFLDMVLIENIVDEFECSKREGEEPDPEDIDELSARWGQLLW</sequence>
<feature type="domain" description="Aminoglycoside phosphotransferase" evidence="2">
    <location>
        <begin position="49"/>
        <end position="273"/>
    </location>
</feature>
<dbReference type="InterPro" id="IPR002575">
    <property type="entry name" value="Aminoglycoside_PTrfase"/>
</dbReference>
<dbReference type="InterPro" id="IPR050249">
    <property type="entry name" value="Pseudomonas-type_ThrB"/>
</dbReference>
<dbReference type="GO" id="GO:0004413">
    <property type="term" value="F:homoserine kinase activity"/>
    <property type="evidence" value="ECO:0007669"/>
    <property type="project" value="TreeGrafter"/>
</dbReference>
<organism evidence="3 4">
    <name type="scientific">Butyrivibrio fibrisolvens DSM 3071</name>
    <dbReference type="NCBI Taxonomy" id="1121131"/>
    <lineage>
        <taxon>Bacteria</taxon>
        <taxon>Bacillati</taxon>
        <taxon>Bacillota</taxon>
        <taxon>Clostridia</taxon>
        <taxon>Lachnospirales</taxon>
        <taxon>Lachnospiraceae</taxon>
        <taxon>Butyrivibrio</taxon>
    </lineage>
</organism>
<keyword evidence="3" id="KW-0418">Kinase</keyword>
<accession>A0A1M5YHW1</accession>
<dbReference type="InterPro" id="IPR011009">
    <property type="entry name" value="Kinase-like_dom_sf"/>
</dbReference>